<feature type="domain" description="C2H2-type" evidence="3">
    <location>
        <begin position="548"/>
        <end position="577"/>
    </location>
</feature>
<keyword evidence="1" id="KW-0862">Zinc</keyword>
<evidence type="ECO:0000259" key="3">
    <source>
        <dbReference type="PROSITE" id="PS50157"/>
    </source>
</evidence>
<feature type="region of interest" description="Disordered" evidence="2">
    <location>
        <begin position="485"/>
        <end position="506"/>
    </location>
</feature>
<evidence type="ECO:0000256" key="2">
    <source>
        <dbReference type="SAM" id="MobiDB-lite"/>
    </source>
</evidence>
<dbReference type="InterPro" id="IPR058925">
    <property type="entry name" value="zf-C2H2_AcuF"/>
</dbReference>
<dbReference type="InterPro" id="IPR036236">
    <property type="entry name" value="Znf_C2H2_sf"/>
</dbReference>
<dbReference type="PROSITE" id="PS50157">
    <property type="entry name" value="ZINC_FINGER_C2H2_2"/>
    <property type="match status" value="2"/>
</dbReference>
<proteinExistence type="predicted"/>
<dbReference type="AlphaFoldDB" id="A0A370P862"/>
<dbReference type="PANTHER" id="PTHR35391">
    <property type="entry name" value="C2H2-TYPE DOMAIN-CONTAINING PROTEIN-RELATED"/>
    <property type="match status" value="1"/>
</dbReference>
<keyword evidence="5" id="KW-1185">Reference proteome</keyword>
<dbReference type="Proteomes" id="UP000254937">
    <property type="component" value="Unassembled WGS sequence"/>
</dbReference>
<name>A0A370P862_ASPPH</name>
<dbReference type="PANTHER" id="PTHR35391:SF7">
    <property type="entry name" value="C2H2-TYPE DOMAIN-CONTAINING PROTEIN"/>
    <property type="match status" value="1"/>
</dbReference>
<keyword evidence="1" id="KW-0863">Zinc-finger</keyword>
<feature type="domain" description="C2H2-type" evidence="3">
    <location>
        <begin position="578"/>
        <end position="608"/>
    </location>
</feature>
<dbReference type="SUPFAM" id="SSF57667">
    <property type="entry name" value="beta-beta-alpha zinc fingers"/>
    <property type="match status" value="1"/>
</dbReference>
<dbReference type="PROSITE" id="PS00028">
    <property type="entry name" value="ZINC_FINGER_C2H2_1"/>
    <property type="match status" value="2"/>
</dbReference>
<protein>
    <recommendedName>
        <fullName evidence="3">C2H2-type domain-containing protein</fullName>
    </recommendedName>
</protein>
<dbReference type="InterPro" id="IPR013087">
    <property type="entry name" value="Znf_C2H2_type"/>
</dbReference>
<gene>
    <name evidence="4" type="ORF">M752DRAFT_321274</name>
</gene>
<feature type="region of interest" description="Disordered" evidence="2">
    <location>
        <begin position="148"/>
        <end position="168"/>
    </location>
</feature>
<keyword evidence="1" id="KW-0479">Metal-binding</keyword>
<feature type="compositionally biased region" description="Basic and acidic residues" evidence="2">
    <location>
        <begin position="490"/>
        <end position="506"/>
    </location>
</feature>
<reference evidence="4 5" key="1">
    <citation type="submission" date="2018-07" db="EMBL/GenBank/DDBJ databases">
        <title>Section-level genome sequencing of Aspergillus section Nigri to investigate inter- and intra-species variation.</title>
        <authorList>
            <consortium name="DOE Joint Genome Institute"/>
            <person name="Vesth T.C."/>
            <person name="Nybo J.L."/>
            <person name="Theobald S."/>
            <person name="Frisvad J.C."/>
            <person name="Larsen T.O."/>
            <person name="Nielsen K.F."/>
            <person name="Hoof J.B."/>
            <person name="Brandl J."/>
            <person name="Salamov A."/>
            <person name="Riley R."/>
            <person name="Gladden J.M."/>
            <person name="Phatale P."/>
            <person name="Nielsen M.T."/>
            <person name="Lyhne E.K."/>
            <person name="Kogle M.E."/>
            <person name="Strasser K."/>
            <person name="McDonnell E."/>
            <person name="Barry K."/>
            <person name="Clum A."/>
            <person name="Chen C."/>
            <person name="Nolan M."/>
            <person name="Sandor L."/>
            <person name="Kuo A."/>
            <person name="Lipzen A."/>
            <person name="Hainaut M."/>
            <person name="Drula E."/>
            <person name="Tsang A."/>
            <person name="Magnuson J.K."/>
            <person name="Henrissat B."/>
            <person name="Wiebenga A."/>
            <person name="Simmons B.A."/>
            <person name="Makela M.R."/>
            <person name="De vries R.P."/>
            <person name="Grigoriev I.V."/>
            <person name="Mortensen U.H."/>
            <person name="Baker S.E."/>
            <person name="Andersen M.R."/>
        </authorList>
    </citation>
    <scope>NUCLEOTIDE SEQUENCE [LARGE SCALE GENOMIC DNA]</scope>
    <source>
        <strain evidence="4 5">ATCC 13157</strain>
    </source>
</reference>
<dbReference type="SMART" id="SM00355">
    <property type="entry name" value="ZnF_C2H2"/>
    <property type="match status" value="5"/>
</dbReference>
<organism evidence="4 5">
    <name type="scientific">Aspergillus phoenicis ATCC 13157</name>
    <dbReference type="NCBI Taxonomy" id="1353007"/>
    <lineage>
        <taxon>Eukaryota</taxon>
        <taxon>Fungi</taxon>
        <taxon>Dikarya</taxon>
        <taxon>Ascomycota</taxon>
        <taxon>Pezizomycotina</taxon>
        <taxon>Eurotiomycetes</taxon>
        <taxon>Eurotiomycetidae</taxon>
        <taxon>Eurotiales</taxon>
        <taxon>Aspergillaceae</taxon>
        <taxon>Aspergillus</taxon>
    </lineage>
</organism>
<dbReference type="EMBL" id="KZ851865">
    <property type="protein sequence ID" value="RDK38370.1"/>
    <property type="molecule type" value="Genomic_DNA"/>
</dbReference>
<evidence type="ECO:0000256" key="1">
    <source>
        <dbReference type="PROSITE-ProRule" id="PRU00042"/>
    </source>
</evidence>
<evidence type="ECO:0000313" key="5">
    <source>
        <dbReference type="Proteomes" id="UP000254937"/>
    </source>
</evidence>
<dbReference type="Pfam" id="PF26082">
    <property type="entry name" value="zf-C2H2_AcuF"/>
    <property type="match status" value="1"/>
</dbReference>
<accession>A0A370P862</accession>
<dbReference type="Gene3D" id="3.30.160.60">
    <property type="entry name" value="Classic Zinc Finger"/>
    <property type="match status" value="2"/>
</dbReference>
<dbReference type="GO" id="GO:0008270">
    <property type="term" value="F:zinc ion binding"/>
    <property type="evidence" value="ECO:0007669"/>
    <property type="project" value="UniProtKB-KW"/>
</dbReference>
<evidence type="ECO:0000313" key="4">
    <source>
        <dbReference type="EMBL" id="RDK38370.1"/>
    </source>
</evidence>
<sequence>MVEAFEDSTKLAEDWLTYRTDQSTLDPNLGFVELFYQTCSAALVHLWRSHFRSTIRGSHRNTLKKDVANIDLWEENFPIGHLDTILGRSQPLKLNVIENLKGIGNVLRPYFAIHDSSTHAGNGRDVAQDLGQELVTQLEKAVIILDEAASDSSSDDDSSDNSSESSESEYNRFGRLHCYVNCLMDLVPVIERNISLLKKEEQSQHVPLQSEFRLSQDAQPFAMRIRDRFISASTLLVERLAEANLERSIRIRENEVDDEVLDALTLFKPYSQFCDSAIGTSLAPTSCYAATTASHTSFLSVTGDEGKGRPRVPPLPVVGGTFRCYYCGDYVSMPNRIYWKMHVYSDLQSYLCTHEDCRDSFKTFRSRKSWMDHEYIAHFSQCLWHCSTCNYTAYAEREFIDHLVKIHGLDSAGSLLKTTVSRAEERVLKPQFKDHKCALCLEFGWKSQKEYATHVGRHLEEISLACLPVEEEEVSDVDSNADRWTNATKGSEHGAKIIDESGDDDARPVLKLGREIFGVSQPSKPTPSKGSKSLSLENLPSIIKQIQFKCKEPGCKGRFKRQEHLRRHMKSHSKEKPHVCWVPGCHRAFSRSDNLNAHYTKTHSKRGGRNRYVATLDENSPDYNPEYRGQLTPDGRPIWGSKLEDPNPDCGNLSVEGQLPAAEPETYEIPDGKNLLNTAKPTHRLLMVTSFTKVYAPSHDTAIRILVGNMAHGKCVVSAHDSEGLTSCRPAGRLTQAGLRKPIASEVAVFIVTFTTEEIQKMLGHIPLCRLASQERFVVFGLAVSASTKNIL</sequence>